<dbReference type="Proteomes" id="UP000011910">
    <property type="component" value="Unassembled WGS sequence"/>
</dbReference>
<reference evidence="2 3" key="1">
    <citation type="journal article" date="2013" name="Genome Announc.">
        <title>Draft Genome Sequence of Cesiribacter andamanensis Strain AMV16T, Isolated from a Soil Sample from a Mud Volcano in the Andaman Islands, India.</title>
        <authorList>
            <person name="Shivaji S."/>
            <person name="Ara S."/>
            <person name="Begum Z."/>
            <person name="Srinivas T.N."/>
            <person name="Singh A."/>
            <person name="Kumar Pinnaka A."/>
        </authorList>
    </citation>
    <scope>NUCLEOTIDE SEQUENCE [LARGE SCALE GENOMIC DNA]</scope>
    <source>
        <strain evidence="2 3">AMV16</strain>
    </source>
</reference>
<gene>
    <name evidence="2" type="ORF">ADICEAN_01626</name>
</gene>
<comment type="caution">
    <text evidence="2">The sequence shown here is derived from an EMBL/GenBank/DDBJ whole genome shotgun (WGS) entry which is preliminary data.</text>
</comment>
<keyword evidence="1" id="KW-0732">Signal</keyword>
<feature type="signal peptide" evidence="1">
    <location>
        <begin position="1"/>
        <end position="19"/>
    </location>
</feature>
<dbReference type="EMBL" id="AODQ01000031">
    <property type="protein sequence ID" value="EMR03233.1"/>
    <property type="molecule type" value="Genomic_DNA"/>
</dbReference>
<evidence type="ECO:0000256" key="1">
    <source>
        <dbReference type="SAM" id="SignalP"/>
    </source>
</evidence>
<feature type="chain" id="PRO_5004081604" evidence="1">
    <location>
        <begin position="20"/>
        <end position="158"/>
    </location>
</feature>
<dbReference type="STRING" id="1279009.ADICEAN_01626"/>
<name>M7N3H2_9BACT</name>
<keyword evidence="3" id="KW-1185">Reference proteome</keyword>
<organism evidence="2 3">
    <name type="scientific">Cesiribacter andamanensis AMV16</name>
    <dbReference type="NCBI Taxonomy" id="1279009"/>
    <lineage>
        <taxon>Bacteria</taxon>
        <taxon>Pseudomonadati</taxon>
        <taxon>Bacteroidota</taxon>
        <taxon>Cytophagia</taxon>
        <taxon>Cytophagales</taxon>
        <taxon>Cesiribacteraceae</taxon>
        <taxon>Cesiribacter</taxon>
    </lineage>
</organism>
<dbReference type="AlphaFoldDB" id="M7N3H2"/>
<sequence length="158" mass="17369">MKKTALLLLTLLLSLGAQAQLGKTKADVLAHWGREKVLKESPGARPGYSALLLELDSTRYLQVTFKAETAVMLSFMHTDSTISEQQYKAYLAENLGAFSPQRSCQLGAKTYLIDGRKNQMVVQNHRDEGGAYPLISLLIAADPALVKSLQSRMEGVCR</sequence>
<accession>M7N3H2</accession>
<evidence type="ECO:0000313" key="2">
    <source>
        <dbReference type="EMBL" id="EMR03233.1"/>
    </source>
</evidence>
<proteinExistence type="predicted"/>
<evidence type="ECO:0000313" key="3">
    <source>
        <dbReference type="Proteomes" id="UP000011910"/>
    </source>
</evidence>
<protein>
    <submittedName>
        <fullName evidence="2">Uncharacterized protein</fullName>
    </submittedName>
</protein>